<evidence type="ECO:0000256" key="4">
    <source>
        <dbReference type="ARBA" id="ARBA00023125"/>
    </source>
</evidence>
<protein>
    <submittedName>
        <fullName evidence="8">Sigma-70 family RNA polymerase sigma factor</fullName>
    </submittedName>
</protein>
<evidence type="ECO:0000313" key="9">
    <source>
        <dbReference type="Proteomes" id="UP000264217"/>
    </source>
</evidence>
<keyword evidence="2" id="KW-0805">Transcription regulation</keyword>
<evidence type="ECO:0000259" key="7">
    <source>
        <dbReference type="Pfam" id="PF08281"/>
    </source>
</evidence>
<keyword evidence="4" id="KW-0238">DNA-binding</keyword>
<dbReference type="InterPro" id="IPR014284">
    <property type="entry name" value="RNA_pol_sigma-70_dom"/>
</dbReference>
<dbReference type="AlphaFoldDB" id="A0A372NNM8"/>
<evidence type="ECO:0000256" key="5">
    <source>
        <dbReference type="ARBA" id="ARBA00023163"/>
    </source>
</evidence>
<accession>A0A372NNM8</accession>
<dbReference type="SUPFAM" id="SSF88659">
    <property type="entry name" value="Sigma3 and sigma4 domains of RNA polymerase sigma factors"/>
    <property type="match status" value="1"/>
</dbReference>
<dbReference type="Pfam" id="PF08281">
    <property type="entry name" value="Sigma70_r4_2"/>
    <property type="match status" value="1"/>
</dbReference>
<dbReference type="InterPro" id="IPR013249">
    <property type="entry name" value="RNA_pol_sigma70_r4_t2"/>
</dbReference>
<dbReference type="Pfam" id="PF04542">
    <property type="entry name" value="Sigma70_r2"/>
    <property type="match status" value="1"/>
</dbReference>
<dbReference type="InterPro" id="IPR039425">
    <property type="entry name" value="RNA_pol_sigma-70-like"/>
</dbReference>
<feature type="domain" description="RNA polymerase sigma-70 region 2" evidence="6">
    <location>
        <begin position="22"/>
        <end position="91"/>
    </location>
</feature>
<dbReference type="GO" id="GO:0003677">
    <property type="term" value="F:DNA binding"/>
    <property type="evidence" value="ECO:0007669"/>
    <property type="project" value="UniProtKB-KW"/>
</dbReference>
<gene>
    <name evidence="8" type="ORF">D0C36_20865</name>
</gene>
<dbReference type="NCBIfam" id="TIGR02937">
    <property type="entry name" value="sigma70-ECF"/>
    <property type="match status" value="1"/>
</dbReference>
<dbReference type="InterPro" id="IPR007627">
    <property type="entry name" value="RNA_pol_sigma70_r2"/>
</dbReference>
<dbReference type="EMBL" id="QWDC01000004">
    <property type="protein sequence ID" value="RFZ90566.1"/>
    <property type="molecule type" value="Genomic_DNA"/>
</dbReference>
<name>A0A372NNM8_9SPHI</name>
<dbReference type="PANTHER" id="PTHR43133">
    <property type="entry name" value="RNA POLYMERASE ECF-TYPE SIGMA FACTO"/>
    <property type="match status" value="1"/>
</dbReference>
<dbReference type="SUPFAM" id="SSF88946">
    <property type="entry name" value="Sigma2 domain of RNA polymerase sigma factors"/>
    <property type="match status" value="1"/>
</dbReference>
<evidence type="ECO:0000256" key="1">
    <source>
        <dbReference type="ARBA" id="ARBA00010641"/>
    </source>
</evidence>
<dbReference type="Gene3D" id="1.10.10.10">
    <property type="entry name" value="Winged helix-like DNA-binding domain superfamily/Winged helix DNA-binding domain"/>
    <property type="match status" value="1"/>
</dbReference>
<evidence type="ECO:0000256" key="2">
    <source>
        <dbReference type="ARBA" id="ARBA00023015"/>
    </source>
</evidence>
<evidence type="ECO:0000313" key="8">
    <source>
        <dbReference type="EMBL" id="RFZ90566.1"/>
    </source>
</evidence>
<dbReference type="InterPro" id="IPR013324">
    <property type="entry name" value="RNA_pol_sigma_r3/r4-like"/>
</dbReference>
<dbReference type="InterPro" id="IPR036388">
    <property type="entry name" value="WH-like_DNA-bd_sf"/>
</dbReference>
<evidence type="ECO:0000256" key="3">
    <source>
        <dbReference type="ARBA" id="ARBA00023082"/>
    </source>
</evidence>
<organism evidence="8 9">
    <name type="scientific">Mucilaginibacter conchicola</name>
    <dbReference type="NCBI Taxonomy" id="2303333"/>
    <lineage>
        <taxon>Bacteria</taxon>
        <taxon>Pseudomonadati</taxon>
        <taxon>Bacteroidota</taxon>
        <taxon>Sphingobacteriia</taxon>
        <taxon>Sphingobacteriales</taxon>
        <taxon>Sphingobacteriaceae</taxon>
        <taxon>Mucilaginibacter</taxon>
    </lineage>
</organism>
<dbReference type="OrthoDB" id="1491902at2"/>
<comment type="similarity">
    <text evidence="1">Belongs to the sigma-70 factor family. ECF subfamily.</text>
</comment>
<dbReference type="InterPro" id="IPR013325">
    <property type="entry name" value="RNA_pol_sigma_r2"/>
</dbReference>
<keyword evidence="5" id="KW-0804">Transcription</keyword>
<dbReference type="GO" id="GO:0016987">
    <property type="term" value="F:sigma factor activity"/>
    <property type="evidence" value="ECO:0007669"/>
    <property type="project" value="UniProtKB-KW"/>
</dbReference>
<dbReference type="Proteomes" id="UP000264217">
    <property type="component" value="Unassembled WGS sequence"/>
</dbReference>
<comment type="caution">
    <text evidence="8">The sequence shown here is derived from an EMBL/GenBank/DDBJ whole genome shotgun (WGS) entry which is preliminary data.</text>
</comment>
<dbReference type="GO" id="GO:0006352">
    <property type="term" value="P:DNA-templated transcription initiation"/>
    <property type="evidence" value="ECO:0007669"/>
    <property type="project" value="InterPro"/>
</dbReference>
<reference evidence="8 9" key="1">
    <citation type="submission" date="2018-08" db="EMBL/GenBank/DDBJ databases">
        <title>Mucilaginibacter sp. MYSH2.</title>
        <authorList>
            <person name="Seo T."/>
        </authorList>
    </citation>
    <scope>NUCLEOTIDE SEQUENCE [LARGE SCALE GENOMIC DNA]</scope>
    <source>
        <strain evidence="8 9">MYSH2</strain>
    </source>
</reference>
<dbReference type="Gene3D" id="1.10.1740.10">
    <property type="match status" value="1"/>
</dbReference>
<evidence type="ECO:0000259" key="6">
    <source>
        <dbReference type="Pfam" id="PF04542"/>
    </source>
</evidence>
<keyword evidence="3" id="KW-0731">Sigma factor</keyword>
<keyword evidence="9" id="KW-1185">Reference proteome</keyword>
<feature type="domain" description="RNA polymerase sigma factor 70 region 4 type 2" evidence="7">
    <location>
        <begin position="122"/>
        <end position="173"/>
    </location>
</feature>
<dbReference type="CDD" id="cd06171">
    <property type="entry name" value="Sigma70_r4"/>
    <property type="match status" value="1"/>
</dbReference>
<sequence length="186" mass="21724">MPFAAVLVSCRAGDVSAQEFIYKEFYGYLLAVTRRYMNDETQLEELVNDAFLKIFNNLDRFVFPAQDVELIKAFKGWISRIASRTVIDHLRIGKNRMLSHEISDQDFETPSQEMDVNLHVADILKLLEHLPPVHRVVFNMFEIEGFSHQEIAEQLKFTPNHSRTYLGRAKSQLRALYQQNFLFPAR</sequence>
<proteinExistence type="inferred from homology"/>
<dbReference type="PANTHER" id="PTHR43133:SF8">
    <property type="entry name" value="RNA POLYMERASE SIGMA FACTOR HI_1459-RELATED"/>
    <property type="match status" value="1"/>
</dbReference>